<dbReference type="EMBL" id="LN734822">
    <property type="protein sequence ID" value="CEL25289.1"/>
    <property type="molecule type" value="Genomic_DNA"/>
</dbReference>
<evidence type="ECO:0000313" key="2">
    <source>
        <dbReference type="EMBL" id="CEL25289.1"/>
    </source>
</evidence>
<reference evidence="2" key="2">
    <citation type="submission" date="2014-09" db="EMBL/GenBank/DDBJ databases">
        <authorList>
            <person name="Bishop-Lilly K.A."/>
            <person name="Broomall S.M."/>
            <person name="Chain P.S."/>
            <person name="Chertkov O."/>
            <person name="Coyne S.R."/>
            <person name="Daligault H.E."/>
            <person name="Davenport K.W."/>
            <person name="Erkkila T."/>
            <person name="Frey K.G."/>
            <person name="Gibbons H.S."/>
            <person name="Gu W."/>
            <person name="Jaissle J."/>
            <person name="Johnson S.L."/>
            <person name="Koroleva G.I."/>
            <person name="Ladner J.T."/>
            <person name="Lo C.-C."/>
            <person name="Minogue T.D."/>
            <person name="Munk C."/>
            <person name="Palacios G.F."/>
            <person name="Redden C.L."/>
            <person name="Rosenzweig C.N."/>
            <person name="Scholz M.B."/>
            <person name="Teshima H."/>
            <person name="Xu Y."/>
        </authorList>
    </citation>
    <scope>NUCLEOTIDE SEQUENCE</scope>
    <source>
        <strain evidence="2">Mb9</strain>
    </source>
</reference>
<proteinExistence type="predicted"/>
<evidence type="ECO:0000313" key="4">
    <source>
        <dbReference type="Proteomes" id="UP000062768"/>
    </source>
</evidence>
<dbReference type="Proteomes" id="UP000029661">
    <property type="component" value="Chromosome"/>
</dbReference>
<organism evidence="1 3">
    <name type="scientific">Methanobacterium formicicum</name>
    <dbReference type="NCBI Taxonomy" id="2162"/>
    <lineage>
        <taxon>Archaea</taxon>
        <taxon>Methanobacteriati</taxon>
        <taxon>Methanobacteriota</taxon>
        <taxon>Methanomada group</taxon>
        <taxon>Methanobacteria</taxon>
        <taxon>Methanobacteriales</taxon>
        <taxon>Methanobacteriaceae</taxon>
        <taxon>Methanobacterium</taxon>
    </lineage>
</organism>
<dbReference type="KEGG" id="mfc:BRM9_0614"/>
<sequence length="48" mass="5781">MILFETWAFDLLDKNIREILEEVDRILDRKYWIESTGYTSTGNISRID</sequence>
<dbReference type="AlphaFoldDB" id="A0A089ZBT5"/>
<evidence type="ECO:0000313" key="3">
    <source>
        <dbReference type="Proteomes" id="UP000029661"/>
    </source>
</evidence>
<evidence type="ECO:0000313" key="1">
    <source>
        <dbReference type="EMBL" id="AIS31437.1"/>
    </source>
</evidence>
<name>A0A089ZBT5_METFO</name>
<gene>
    <name evidence="1" type="ORF">BRM9_0614</name>
    <name evidence="2" type="ORF">MB9_1654</name>
</gene>
<keyword evidence="4" id="KW-1185">Reference proteome</keyword>
<accession>A0A089ZBT5</accession>
<dbReference type="STRING" id="2162.BRM9_0614"/>
<protein>
    <submittedName>
        <fullName evidence="1">Uncharacterized protein</fullName>
    </submittedName>
</protein>
<dbReference type="EMBL" id="CP006933">
    <property type="protein sequence ID" value="AIS31437.1"/>
    <property type="molecule type" value="Genomic_DNA"/>
</dbReference>
<dbReference type="PATRIC" id="fig|2162.10.peg.1724"/>
<reference evidence="1" key="1">
    <citation type="submission" date="2013-12" db="EMBL/GenBank/DDBJ databases">
        <title>The complete genome sequence of Methanobacterium sp. BRM9.</title>
        <authorList>
            <consortium name="Pastoral Greenhouse Gas Research Consortium"/>
            <person name="Kelly W.J."/>
            <person name="Leahy S.C."/>
            <person name="Perry R."/>
            <person name="Li D."/>
            <person name="Altermann E."/>
            <person name="Lambie S.C."/>
            <person name="Attwood G.T."/>
        </authorList>
    </citation>
    <scope>NUCLEOTIDE SEQUENCE [LARGE SCALE GENOMIC DNA]</scope>
    <source>
        <strain evidence="1">BRM9</strain>
    </source>
</reference>
<dbReference type="Proteomes" id="UP000062768">
    <property type="component" value="Chromosome I"/>
</dbReference>